<feature type="transmembrane region" description="Helical" evidence="1">
    <location>
        <begin position="12"/>
        <end position="35"/>
    </location>
</feature>
<keyword evidence="1" id="KW-0812">Transmembrane</keyword>
<gene>
    <name evidence="2" type="ORF">HNQ01_000820</name>
</gene>
<accession>A0ABX2FYN6</accession>
<keyword evidence="1" id="KW-0472">Membrane</keyword>
<dbReference type="InterPro" id="IPR021494">
    <property type="entry name" value="DUF3149"/>
</dbReference>
<protein>
    <submittedName>
        <fullName evidence="2">Membrane-anchored protein</fullName>
    </submittedName>
</protein>
<keyword evidence="1" id="KW-1133">Transmembrane helix</keyword>
<dbReference type="Pfam" id="PF11346">
    <property type="entry name" value="DUF3149"/>
    <property type="match status" value="1"/>
</dbReference>
<proteinExistence type="predicted"/>
<evidence type="ECO:0000313" key="2">
    <source>
        <dbReference type="EMBL" id="NRT55110.1"/>
    </source>
</evidence>
<evidence type="ECO:0000313" key="3">
    <source>
        <dbReference type="Proteomes" id="UP001516061"/>
    </source>
</evidence>
<keyword evidence="3" id="KW-1185">Reference proteome</keyword>
<evidence type="ECO:0000256" key="1">
    <source>
        <dbReference type="SAM" id="Phobius"/>
    </source>
</evidence>
<name>A0ABX2FYN6_9BURK</name>
<organism evidence="2 3">
    <name type="scientific">Sphaerotilus uruguayifluvii</name>
    <dbReference type="NCBI Taxonomy" id="2735897"/>
    <lineage>
        <taxon>Bacteria</taxon>
        <taxon>Pseudomonadati</taxon>
        <taxon>Pseudomonadota</taxon>
        <taxon>Betaproteobacteria</taxon>
        <taxon>Burkholderiales</taxon>
        <taxon>Sphaerotilaceae</taxon>
        <taxon>Sphaerotilus</taxon>
    </lineage>
</organism>
<dbReference type="RefSeq" id="WP_173804106.1">
    <property type="nucleotide sequence ID" value="NZ_JABSNM010000003.1"/>
</dbReference>
<comment type="caution">
    <text evidence="2">The sequence shown here is derived from an EMBL/GenBank/DDBJ whole genome shotgun (WGS) entry which is preliminary data.</text>
</comment>
<dbReference type="EMBL" id="JABSNM010000003">
    <property type="protein sequence ID" value="NRT55110.1"/>
    <property type="molecule type" value="Genomic_DNA"/>
</dbReference>
<sequence>MHALIDFFSTDYGLLSAVVIAITLGMGAFYVNYFVKHIRQDTEAAERAAKAAGAH</sequence>
<dbReference type="Proteomes" id="UP001516061">
    <property type="component" value="Unassembled WGS sequence"/>
</dbReference>
<reference evidence="2 3" key="1">
    <citation type="submission" date="2020-05" db="EMBL/GenBank/DDBJ databases">
        <title>Genomic Encyclopedia of Type Strains, Phase IV (KMG-V): Genome sequencing to study the core and pangenomes of soil and plant-associated prokaryotes.</title>
        <authorList>
            <person name="Whitman W."/>
        </authorList>
    </citation>
    <scope>NUCLEOTIDE SEQUENCE [LARGE SCALE GENOMIC DNA]</scope>
    <source>
        <strain evidence="2 3">C29</strain>
    </source>
</reference>